<dbReference type="OrthoDB" id="680465at2"/>
<feature type="compositionally biased region" description="Basic and acidic residues" evidence="1">
    <location>
        <begin position="210"/>
        <end position="227"/>
    </location>
</feature>
<feature type="compositionally biased region" description="Gly residues" evidence="1">
    <location>
        <begin position="82"/>
        <end position="93"/>
    </location>
</feature>
<feature type="region of interest" description="Disordered" evidence="1">
    <location>
        <begin position="206"/>
        <end position="235"/>
    </location>
</feature>
<keyword evidence="4" id="KW-1185">Reference proteome</keyword>
<feature type="compositionally biased region" description="Basic and acidic residues" evidence="1">
    <location>
        <begin position="125"/>
        <end position="135"/>
    </location>
</feature>
<evidence type="ECO:0000313" key="4">
    <source>
        <dbReference type="Proteomes" id="UP000469159"/>
    </source>
</evidence>
<gene>
    <name evidence="3" type="ORF">GRI75_00340</name>
</gene>
<reference evidence="3 4" key="1">
    <citation type="submission" date="2019-12" db="EMBL/GenBank/DDBJ databases">
        <title>Genomic-based taxomic classification of the family Erythrobacteraceae.</title>
        <authorList>
            <person name="Xu L."/>
        </authorList>
    </citation>
    <scope>NUCLEOTIDE SEQUENCE [LARGE SCALE GENOMIC DNA]</scope>
    <source>
        <strain evidence="3 4">MCCC 1K02066</strain>
    </source>
</reference>
<sequence length="235" mass="26092">MSDPYRRSSQSEYGSAWDRSERNRGGGQGSSRREPDYSSTGEYNYGPAYYDTGTGRGYSSFTSEDQGGRDFNTPTSREYRGSGRGGSYGGYGGGARLDYDRGEHERGFLDRAGDEIASWFGDEEAAQRREMDHTGRGPSGYTRSDQRILEDACDHLTDDWAVDARNIQVTVKDGEITLDGTVPTRQQKRHAEDCVEDISGVRHVQNNLRVQERSEWDRGGDSARAEGEQTPGSLA</sequence>
<protein>
    <submittedName>
        <fullName evidence="3">BON domain-containing protein</fullName>
    </submittedName>
</protein>
<dbReference type="AlphaFoldDB" id="A0A6I4UM32"/>
<dbReference type="InterPro" id="IPR047800">
    <property type="entry name" value="SWFGD_dom"/>
</dbReference>
<dbReference type="NCBIfam" id="NF033157">
    <property type="entry name" value="SWFGD_domain"/>
    <property type="match status" value="1"/>
</dbReference>
<dbReference type="PANTHER" id="PTHR34606">
    <property type="entry name" value="BON DOMAIN-CONTAINING PROTEIN"/>
    <property type="match status" value="1"/>
</dbReference>
<dbReference type="PROSITE" id="PS50914">
    <property type="entry name" value="BON"/>
    <property type="match status" value="1"/>
</dbReference>
<dbReference type="InterPro" id="IPR051686">
    <property type="entry name" value="Lipoprotein_DolP"/>
</dbReference>
<proteinExistence type="predicted"/>
<dbReference type="Pfam" id="PF04972">
    <property type="entry name" value="BON"/>
    <property type="match status" value="1"/>
</dbReference>
<evidence type="ECO:0000256" key="1">
    <source>
        <dbReference type="SAM" id="MobiDB-lite"/>
    </source>
</evidence>
<evidence type="ECO:0000259" key="2">
    <source>
        <dbReference type="PROSITE" id="PS50914"/>
    </source>
</evidence>
<organism evidence="3 4">
    <name type="scientific">Croceibacterium soli</name>
    <dbReference type="NCBI Taxonomy" id="1739690"/>
    <lineage>
        <taxon>Bacteria</taxon>
        <taxon>Pseudomonadati</taxon>
        <taxon>Pseudomonadota</taxon>
        <taxon>Alphaproteobacteria</taxon>
        <taxon>Sphingomonadales</taxon>
        <taxon>Erythrobacteraceae</taxon>
        <taxon>Croceibacterium</taxon>
    </lineage>
</organism>
<evidence type="ECO:0000313" key="3">
    <source>
        <dbReference type="EMBL" id="MXP40091.1"/>
    </source>
</evidence>
<feature type="domain" description="BON" evidence="2">
    <location>
        <begin position="144"/>
        <end position="212"/>
    </location>
</feature>
<dbReference type="Gene3D" id="3.30.1340.30">
    <property type="match status" value="1"/>
</dbReference>
<accession>A0A6I4UM32</accession>
<comment type="caution">
    <text evidence="3">The sequence shown here is derived from an EMBL/GenBank/DDBJ whole genome shotgun (WGS) entry which is preliminary data.</text>
</comment>
<feature type="region of interest" description="Disordered" evidence="1">
    <location>
        <begin position="1"/>
        <end position="93"/>
    </location>
</feature>
<dbReference type="InterPro" id="IPR007055">
    <property type="entry name" value="BON_dom"/>
</dbReference>
<name>A0A6I4UM32_9SPHN</name>
<dbReference type="EMBL" id="WTYK01000001">
    <property type="protein sequence ID" value="MXP40091.1"/>
    <property type="molecule type" value="Genomic_DNA"/>
</dbReference>
<dbReference type="PANTHER" id="PTHR34606:SF15">
    <property type="entry name" value="BON DOMAIN-CONTAINING PROTEIN"/>
    <property type="match status" value="1"/>
</dbReference>
<dbReference type="Proteomes" id="UP000469159">
    <property type="component" value="Unassembled WGS sequence"/>
</dbReference>
<feature type="region of interest" description="Disordered" evidence="1">
    <location>
        <begin position="123"/>
        <end position="145"/>
    </location>
</feature>